<proteinExistence type="predicted"/>
<dbReference type="Proteomes" id="UP001231124">
    <property type="component" value="Unassembled WGS sequence"/>
</dbReference>
<protein>
    <submittedName>
        <fullName evidence="2">Uncharacterized protein</fullName>
    </submittedName>
</protein>
<dbReference type="EMBL" id="JAUSVP010000003">
    <property type="protein sequence ID" value="MDQ0446684.1"/>
    <property type="molecule type" value="Genomic_DNA"/>
</dbReference>
<reference evidence="2 3" key="1">
    <citation type="submission" date="2023-07" db="EMBL/GenBank/DDBJ databases">
        <title>Genomic Encyclopedia of Type Strains, Phase IV (KMG-IV): sequencing the most valuable type-strain genomes for metagenomic binning, comparative biology and taxonomic classification.</title>
        <authorList>
            <person name="Goeker M."/>
        </authorList>
    </citation>
    <scope>NUCLEOTIDE SEQUENCE [LARGE SCALE GENOMIC DNA]</scope>
    <source>
        <strain evidence="2 3">DSM 19013</strain>
    </source>
</reference>
<organism evidence="2 3">
    <name type="scientific">Methylobacterium aerolatum</name>
    <dbReference type="NCBI Taxonomy" id="418708"/>
    <lineage>
        <taxon>Bacteria</taxon>
        <taxon>Pseudomonadati</taxon>
        <taxon>Pseudomonadota</taxon>
        <taxon>Alphaproteobacteria</taxon>
        <taxon>Hyphomicrobiales</taxon>
        <taxon>Methylobacteriaceae</taxon>
        <taxon>Methylobacterium</taxon>
    </lineage>
</organism>
<comment type="caution">
    <text evidence="2">The sequence shown here is derived from an EMBL/GenBank/DDBJ whole genome shotgun (WGS) entry which is preliminary data.</text>
</comment>
<gene>
    <name evidence="2" type="ORF">QO012_001175</name>
</gene>
<keyword evidence="3" id="KW-1185">Reference proteome</keyword>
<sequence length="64" mass="7078">MHRDPHTERRKIHPSQADMPARPSGVVVALPTHAARPARRAPATGESRGEIVLFLGVRYERLAS</sequence>
<name>A0ABU0HYX5_9HYPH</name>
<accession>A0ABU0HYX5</accession>
<dbReference type="RefSeq" id="WP_238201471.1">
    <property type="nucleotide sequence ID" value="NZ_BPQE01000004.1"/>
</dbReference>
<evidence type="ECO:0000313" key="2">
    <source>
        <dbReference type="EMBL" id="MDQ0446684.1"/>
    </source>
</evidence>
<evidence type="ECO:0000256" key="1">
    <source>
        <dbReference type="SAM" id="MobiDB-lite"/>
    </source>
</evidence>
<evidence type="ECO:0000313" key="3">
    <source>
        <dbReference type="Proteomes" id="UP001231124"/>
    </source>
</evidence>
<feature type="region of interest" description="Disordered" evidence="1">
    <location>
        <begin position="1"/>
        <end position="23"/>
    </location>
</feature>